<feature type="non-terminal residue" evidence="1">
    <location>
        <position position="29"/>
    </location>
</feature>
<protein>
    <submittedName>
        <fullName evidence="1">Uncharacterized protein</fullName>
    </submittedName>
</protein>
<reference evidence="1" key="1">
    <citation type="submission" date="2018-05" db="EMBL/GenBank/DDBJ databases">
        <authorList>
            <person name="Lanie J.A."/>
            <person name="Ng W.-L."/>
            <person name="Kazmierczak K.M."/>
            <person name="Andrzejewski T.M."/>
            <person name="Davidsen T.M."/>
            <person name="Wayne K.J."/>
            <person name="Tettelin H."/>
            <person name="Glass J.I."/>
            <person name="Rusch D."/>
            <person name="Podicherti R."/>
            <person name="Tsui H.-C.T."/>
            <person name="Winkler M.E."/>
        </authorList>
    </citation>
    <scope>NUCLEOTIDE SEQUENCE</scope>
</reference>
<proteinExistence type="predicted"/>
<dbReference type="EMBL" id="UINC01221374">
    <property type="protein sequence ID" value="SVE49687.1"/>
    <property type="molecule type" value="Genomic_DNA"/>
</dbReference>
<accession>A0A383DYP6</accession>
<dbReference type="AlphaFoldDB" id="A0A383DYP6"/>
<sequence>MTAQAVVDYLAAQQRLESQLPAPDLPWLM</sequence>
<organism evidence="1">
    <name type="scientific">marine metagenome</name>
    <dbReference type="NCBI Taxonomy" id="408172"/>
    <lineage>
        <taxon>unclassified sequences</taxon>
        <taxon>metagenomes</taxon>
        <taxon>ecological metagenomes</taxon>
    </lineage>
</organism>
<gene>
    <name evidence="1" type="ORF">METZ01_LOCUS502541</name>
</gene>
<evidence type="ECO:0000313" key="1">
    <source>
        <dbReference type="EMBL" id="SVE49687.1"/>
    </source>
</evidence>
<name>A0A383DYP6_9ZZZZ</name>